<protein>
    <submittedName>
        <fullName evidence="1">Uncharacterized protein</fullName>
    </submittedName>
</protein>
<dbReference type="Proteomes" id="UP000461443">
    <property type="component" value="Unassembled WGS sequence"/>
</dbReference>
<dbReference type="RefSeq" id="WP_162368738.1">
    <property type="nucleotide sequence ID" value="NZ_WUBS01000030.1"/>
</dbReference>
<evidence type="ECO:0000313" key="2">
    <source>
        <dbReference type="Proteomes" id="UP000461443"/>
    </source>
</evidence>
<proteinExistence type="predicted"/>
<name>A0A845SL74_9GAMM</name>
<dbReference type="AlphaFoldDB" id="A0A845SL74"/>
<dbReference type="EMBL" id="WUBS01000030">
    <property type="protein sequence ID" value="NDL66033.1"/>
    <property type="molecule type" value="Genomic_DNA"/>
</dbReference>
<reference evidence="1 2" key="1">
    <citation type="submission" date="2019-12" db="EMBL/GenBank/DDBJ databases">
        <authorList>
            <person name="Lee S.D."/>
        </authorList>
    </citation>
    <scope>NUCLEOTIDE SEQUENCE [LARGE SCALE GENOMIC DNA]</scope>
    <source>
        <strain evidence="1 2">SAP-6</strain>
    </source>
</reference>
<dbReference type="SUPFAM" id="SSF63825">
    <property type="entry name" value="YWTD domain"/>
    <property type="match status" value="1"/>
</dbReference>
<gene>
    <name evidence="1" type="ORF">GRH90_25240</name>
</gene>
<comment type="caution">
    <text evidence="1">The sequence shown here is derived from an EMBL/GenBank/DDBJ whole genome shotgun (WGS) entry which is preliminary data.</text>
</comment>
<accession>A0A845SL74</accession>
<sequence>MPPKGLAIAGRTLFAADIDTVHLFDLATGTPQSSIPIPVATFLDGLSARPSGEVVGTESALLVEGTTVTPTGKDFIYRIGTDHIVSIVAQSSQLNQPNGITVLPSGGYLVSTRGTAEIYELILAGEKRNVRTLPGKIVDGVGQTPDGQVSSSFGKLAAPAADFHFDLKRGRILLPLLRTDSRVLAPIPQ</sequence>
<keyword evidence="2" id="KW-1185">Reference proteome</keyword>
<reference evidence="1 2" key="2">
    <citation type="submission" date="2020-02" db="EMBL/GenBank/DDBJ databases">
        <title>The new genus of Enterobacteriales.</title>
        <authorList>
            <person name="Kim I.S."/>
        </authorList>
    </citation>
    <scope>NUCLEOTIDE SEQUENCE [LARGE SCALE GENOMIC DNA]</scope>
    <source>
        <strain evidence="1 2">SAP-6</strain>
    </source>
</reference>
<organism evidence="1 2">
    <name type="scientific">Acerihabitans arboris</name>
    <dbReference type="NCBI Taxonomy" id="2691583"/>
    <lineage>
        <taxon>Bacteria</taxon>
        <taxon>Pseudomonadati</taxon>
        <taxon>Pseudomonadota</taxon>
        <taxon>Gammaproteobacteria</taxon>
        <taxon>Enterobacterales</taxon>
        <taxon>Pectobacteriaceae</taxon>
        <taxon>Acerihabitans</taxon>
    </lineage>
</organism>
<evidence type="ECO:0000313" key="1">
    <source>
        <dbReference type="EMBL" id="NDL66033.1"/>
    </source>
</evidence>